<protein>
    <submittedName>
        <fullName evidence="2">Uncharacterized protein</fullName>
    </submittedName>
</protein>
<sequence length="75" mass="8410">MSYRFQIGKTFSISRSSSRQILHVAVSFPIFLSVSGSHSSSQDFGDRTIQSLLLLLFLANLCGLLTTRRSMKVRN</sequence>
<organism evidence="2 3">
    <name type="scientific">Gossypium tomentosum</name>
    <name type="common">Hawaiian cotton</name>
    <name type="synonym">Gossypium sandvicense</name>
    <dbReference type="NCBI Taxonomy" id="34277"/>
    <lineage>
        <taxon>Eukaryota</taxon>
        <taxon>Viridiplantae</taxon>
        <taxon>Streptophyta</taxon>
        <taxon>Embryophyta</taxon>
        <taxon>Tracheophyta</taxon>
        <taxon>Spermatophyta</taxon>
        <taxon>Magnoliopsida</taxon>
        <taxon>eudicotyledons</taxon>
        <taxon>Gunneridae</taxon>
        <taxon>Pentapetalae</taxon>
        <taxon>rosids</taxon>
        <taxon>malvids</taxon>
        <taxon>Malvales</taxon>
        <taxon>Malvaceae</taxon>
        <taxon>Malvoideae</taxon>
        <taxon>Gossypium</taxon>
    </lineage>
</organism>
<dbReference type="AlphaFoldDB" id="A0A5D2R1I3"/>
<reference evidence="2 3" key="1">
    <citation type="submission" date="2019-07" db="EMBL/GenBank/DDBJ databases">
        <title>WGS assembly of Gossypium tomentosum.</title>
        <authorList>
            <person name="Chen Z.J."/>
            <person name="Sreedasyam A."/>
            <person name="Ando A."/>
            <person name="Song Q."/>
            <person name="De L."/>
            <person name="Hulse-Kemp A."/>
            <person name="Ding M."/>
            <person name="Ye W."/>
            <person name="Kirkbride R."/>
            <person name="Jenkins J."/>
            <person name="Plott C."/>
            <person name="Lovell J."/>
            <person name="Lin Y.-M."/>
            <person name="Vaughn R."/>
            <person name="Liu B."/>
            <person name="Li W."/>
            <person name="Simpson S."/>
            <person name="Scheffler B."/>
            <person name="Saski C."/>
            <person name="Grover C."/>
            <person name="Hu G."/>
            <person name="Conover J."/>
            <person name="Carlson J."/>
            <person name="Shu S."/>
            <person name="Boston L."/>
            <person name="Williams M."/>
            <person name="Peterson D."/>
            <person name="Mcgee K."/>
            <person name="Jones D."/>
            <person name="Wendel J."/>
            <person name="Stelly D."/>
            <person name="Grimwood J."/>
            <person name="Schmutz J."/>
        </authorList>
    </citation>
    <scope>NUCLEOTIDE SEQUENCE [LARGE SCALE GENOMIC DNA]</scope>
    <source>
        <strain evidence="2">7179.01</strain>
    </source>
</reference>
<dbReference type="Proteomes" id="UP000322667">
    <property type="component" value="Chromosome A04"/>
</dbReference>
<gene>
    <name evidence="2" type="ORF">ES332_A04G139100v1</name>
</gene>
<evidence type="ECO:0000313" key="3">
    <source>
        <dbReference type="Proteomes" id="UP000322667"/>
    </source>
</evidence>
<dbReference type="EMBL" id="CM017613">
    <property type="protein sequence ID" value="TYI33520.1"/>
    <property type="molecule type" value="Genomic_DNA"/>
</dbReference>
<keyword evidence="3" id="KW-1185">Reference proteome</keyword>
<accession>A0A5D2R1I3</accession>
<feature type="transmembrane region" description="Helical" evidence="1">
    <location>
        <begin position="49"/>
        <end position="67"/>
    </location>
</feature>
<keyword evidence="1" id="KW-0812">Transmembrane</keyword>
<feature type="transmembrane region" description="Helical" evidence="1">
    <location>
        <begin position="21"/>
        <end position="37"/>
    </location>
</feature>
<evidence type="ECO:0000256" key="1">
    <source>
        <dbReference type="SAM" id="Phobius"/>
    </source>
</evidence>
<proteinExistence type="predicted"/>
<name>A0A5D2R1I3_GOSTO</name>
<keyword evidence="1" id="KW-0472">Membrane</keyword>
<keyword evidence="1" id="KW-1133">Transmembrane helix</keyword>
<evidence type="ECO:0000313" key="2">
    <source>
        <dbReference type="EMBL" id="TYI33520.1"/>
    </source>
</evidence>